<accession>A0A564FXH9</accession>
<evidence type="ECO:0000313" key="2">
    <source>
        <dbReference type="EMBL" id="VUF12101.1"/>
    </source>
</evidence>
<proteinExistence type="predicted"/>
<reference evidence="1" key="2">
    <citation type="journal article" date="2021" name="Front. Microbiol.">
        <title>Comprehensive Comparative Genomics and Phenotyping of Methylobacterium Species.</title>
        <authorList>
            <person name="Alessa O."/>
            <person name="Ogura Y."/>
            <person name="Fujitani Y."/>
            <person name="Takami H."/>
            <person name="Hayashi T."/>
            <person name="Sahin N."/>
            <person name="Tani A."/>
        </authorList>
    </citation>
    <scope>NUCLEOTIDE SEQUENCE</scope>
    <source>
        <strain evidence="1">DSM 22415</strain>
    </source>
</reference>
<dbReference type="GO" id="GO:0006281">
    <property type="term" value="P:DNA repair"/>
    <property type="evidence" value="ECO:0007669"/>
    <property type="project" value="InterPro"/>
</dbReference>
<dbReference type="EMBL" id="CABFVH010000008">
    <property type="protein sequence ID" value="VUF12101.1"/>
    <property type="molecule type" value="Genomic_DNA"/>
</dbReference>
<evidence type="ECO:0000313" key="3">
    <source>
        <dbReference type="Proteomes" id="UP000401717"/>
    </source>
</evidence>
<dbReference type="GO" id="GO:0006310">
    <property type="term" value="P:DNA recombination"/>
    <property type="evidence" value="ECO:0007669"/>
    <property type="project" value="InterPro"/>
</dbReference>
<name>A0A564FXH9_9HYPH</name>
<sequence>MLVGATARARVHETDELGFLDRRPLSLTLYYFPAATMEGDVDNIVKPVMDALIGIAYLDDRDVERVLVQKFEPGLAWEFIDPSRQLASALNAALPIVYIRVDDDLAWRRI</sequence>
<dbReference type="InterPro" id="IPR008822">
    <property type="entry name" value="Endonuclease_RusA-like"/>
</dbReference>
<protein>
    <submittedName>
        <fullName evidence="2">Uncharacterized protein</fullName>
    </submittedName>
</protein>
<dbReference type="EMBL" id="BPQI01000005">
    <property type="protein sequence ID" value="GJD54366.1"/>
    <property type="molecule type" value="Genomic_DNA"/>
</dbReference>
<dbReference type="Pfam" id="PF05866">
    <property type="entry name" value="RusA"/>
    <property type="match status" value="1"/>
</dbReference>
<reference evidence="1" key="3">
    <citation type="submission" date="2021-08" db="EMBL/GenBank/DDBJ databases">
        <authorList>
            <person name="Tani A."/>
            <person name="Ola A."/>
            <person name="Ogura Y."/>
            <person name="Katsura K."/>
            <person name="Hayashi T."/>
        </authorList>
    </citation>
    <scope>NUCLEOTIDE SEQUENCE</scope>
    <source>
        <strain evidence="1">DSM 22415</strain>
    </source>
</reference>
<dbReference type="GO" id="GO:0000287">
    <property type="term" value="F:magnesium ion binding"/>
    <property type="evidence" value="ECO:0007669"/>
    <property type="project" value="InterPro"/>
</dbReference>
<gene>
    <name evidence="1" type="ORF">IFDJLNFL_0237</name>
    <name evidence="2" type="ORF">MTDSW087_01789</name>
</gene>
<dbReference type="Proteomes" id="UP001055303">
    <property type="component" value="Unassembled WGS sequence"/>
</dbReference>
<organism evidence="2 3">
    <name type="scientific">Methylobacterium dankookense</name>
    <dbReference type="NCBI Taxonomy" id="560405"/>
    <lineage>
        <taxon>Bacteria</taxon>
        <taxon>Pseudomonadati</taxon>
        <taxon>Pseudomonadota</taxon>
        <taxon>Alphaproteobacteria</taxon>
        <taxon>Hyphomicrobiales</taxon>
        <taxon>Methylobacteriaceae</taxon>
        <taxon>Methylobacterium</taxon>
    </lineage>
</organism>
<keyword evidence="4" id="KW-1185">Reference proteome</keyword>
<dbReference type="InterPro" id="IPR036614">
    <property type="entry name" value="RusA-like_sf"/>
</dbReference>
<dbReference type="SUPFAM" id="SSF103084">
    <property type="entry name" value="Holliday junction resolvase RusA"/>
    <property type="match status" value="1"/>
</dbReference>
<evidence type="ECO:0000313" key="1">
    <source>
        <dbReference type="EMBL" id="GJD54366.1"/>
    </source>
</evidence>
<dbReference type="Proteomes" id="UP000401717">
    <property type="component" value="Unassembled WGS sequence"/>
</dbReference>
<evidence type="ECO:0000313" key="4">
    <source>
        <dbReference type="Proteomes" id="UP001055303"/>
    </source>
</evidence>
<reference evidence="2 3" key="1">
    <citation type="submission" date="2019-06" db="EMBL/GenBank/DDBJ databases">
        <authorList>
            <person name="Rodrigo-Torres L."/>
            <person name="Arahal R. D."/>
            <person name="Lucena T."/>
        </authorList>
    </citation>
    <scope>NUCLEOTIDE SEQUENCE [LARGE SCALE GENOMIC DNA]</scope>
    <source>
        <strain evidence="2 3">SW08-7</strain>
    </source>
</reference>
<dbReference type="AlphaFoldDB" id="A0A564FXH9"/>
<dbReference type="Gene3D" id="3.30.1330.70">
    <property type="entry name" value="Holliday junction resolvase RusA"/>
    <property type="match status" value="1"/>
</dbReference>